<dbReference type="InterPro" id="IPR029058">
    <property type="entry name" value="AB_hydrolase_fold"/>
</dbReference>
<dbReference type="Pfam" id="PF00561">
    <property type="entry name" value="Abhydrolase_1"/>
    <property type="match status" value="1"/>
</dbReference>
<protein>
    <submittedName>
        <fullName evidence="2">Alpha/beta hydrolase fold protein</fullName>
    </submittedName>
</protein>
<evidence type="ECO:0000313" key="3">
    <source>
        <dbReference type="Proteomes" id="UP000000310"/>
    </source>
</evidence>
<keyword evidence="3" id="KW-1185">Reference proteome</keyword>
<dbReference type="OrthoDB" id="975949at2"/>
<organism evidence="2 3">
    <name type="scientific">Pseudopedobacter saltans (strain ATCC 51119 / DSM 12145 / JCM 21818 / CCUG 39354 / LMG 10337 / NBRC 100064 / NCIMB 13643)</name>
    <name type="common">Pedobacter saltans</name>
    <dbReference type="NCBI Taxonomy" id="762903"/>
    <lineage>
        <taxon>Bacteria</taxon>
        <taxon>Pseudomonadati</taxon>
        <taxon>Bacteroidota</taxon>
        <taxon>Sphingobacteriia</taxon>
        <taxon>Sphingobacteriales</taxon>
        <taxon>Sphingobacteriaceae</taxon>
        <taxon>Pseudopedobacter</taxon>
    </lineage>
</organism>
<reference evidence="2 3" key="1">
    <citation type="journal article" date="2011" name="Stand. Genomic Sci.">
        <title>Complete genome sequence of the gliding, heparinolytic Pedobacter saltans type strain (113).</title>
        <authorList>
            <person name="Liolios K."/>
            <person name="Sikorski J."/>
            <person name="Lu M."/>
            <person name="Nolan M."/>
            <person name="Lapidus A."/>
            <person name="Lucas S."/>
            <person name="Hammon N."/>
            <person name="Deshpande S."/>
            <person name="Cheng J.F."/>
            <person name="Tapia R."/>
            <person name="Han C."/>
            <person name="Goodwin L."/>
            <person name="Pitluck S."/>
            <person name="Huntemann M."/>
            <person name="Ivanova N."/>
            <person name="Pagani I."/>
            <person name="Mavromatis K."/>
            <person name="Ovchinikova G."/>
            <person name="Pati A."/>
            <person name="Chen A."/>
            <person name="Palaniappan K."/>
            <person name="Land M."/>
            <person name="Hauser L."/>
            <person name="Brambilla E.M."/>
            <person name="Kotsyurbenko O."/>
            <person name="Rohde M."/>
            <person name="Tindall B.J."/>
            <person name="Abt B."/>
            <person name="Goker M."/>
            <person name="Detter J.C."/>
            <person name="Woyke T."/>
            <person name="Bristow J."/>
            <person name="Eisen J.A."/>
            <person name="Markowitz V."/>
            <person name="Hugenholtz P."/>
            <person name="Klenk H.P."/>
            <person name="Kyrpides N.C."/>
        </authorList>
    </citation>
    <scope>NUCLEOTIDE SEQUENCE [LARGE SCALE GENOMIC DNA]</scope>
    <source>
        <strain evidence="3">ATCC 51119 / DSM 12145 / JCM 21818 / LMG 10337 / NBRC 100064 / NCIMB 13643</strain>
    </source>
</reference>
<dbReference type="Gene3D" id="3.40.50.1820">
    <property type="entry name" value="alpha/beta hydrolase"/>
    <property type="match status" value="1"/>
</dbReference>
<accession>F0S824</accession>
<evidence type="ECO:0000313" key="2">
    <source>
        <dbReference type="EMBL" id="ADY51245.1"/>
    </source>
</evidence>
<dbReference type="Proteomes" id="UP000000310">
    <property type="component" value="Chromosome"/>
</dbReference>
<dbReference type="eggNOG" id="COG2267">
    <property type="taxonomic scope" value="Bacteria"/>
</dbReference>
<dbReference type="InterPro" id="IPR000073">
    <property type="entry name" value="AB_hydrolase_1"/>
</dbReference>
<gene>
    <name evidence="2" type="ordered locus">Pedsa_0669</name>
</gene>
<dbReference type="AlphaFoldDB" id="F0S824"/>
<dbReference type="SUPFAM" id="SSF53474">
    <property type="entry name" value="alpha/beta-Hydrolases"/>
    <property type="match status" value="1"/>
</dbReference>
<name>F0S824_PSESL</name>
<dbReference type="STRING" id="762903.Pedsa_0669"/>
<dbReference type="EMBL" id="CP002545">
    <property type="protein sequence ID" value="ADY51245.1"/>
    <property type="molecule type" value="Genomic_DNA"/>
</dbReference>
<dbReference type="HOGENOM" id="CLU_087225_0_0_10"/>
<keyword evidence="2" id="KW-0378">Hydrolase</keyword>
<dbReference type="GO" id="GO:0016787">
    <property type="term" value="F:hydrolase activity"/>
    <property type="evidence" value="ECO:0007669"/>
    <property type="project" value="UniProtKB-KW"/>
</dbReference>
<evidence type="ECO:0000259" key="1">
    <source>
        <dbReference type="Pfam" id="PF00561"/>
    </source>
</evidence>
<reference evidence="3" key="2">
    <citation type="submission" date="2011-02" db="EMBL/GenBank/DDBJ databases">
        <title>The complete genome of Pedobacter saltans DSM 12145.</title>
        <authorList>
            <consortium name="US DOE Joint Genome Institute (JGI-PGF)"/>
            <person name="Lucas S."/>
            <person name="Copeland A."/>
            <person name="Lapidus A."/>
            <person name="Bruce D."/>
            <person name="Goodwin L."/>
            <person name="Pitluck S."/>
            <person name="Kyrpides N."/>
            <person name="Mavromatis K."/>
            <person name="Pagani I."/>
            <person name="Ivanova N."/>
            <person name="Ovchinnikova G."/>
            <person name="Lu M."/>
            <person name="Detter J.C."/>
            <person name="Han C."/>
            <person name="Land M."/>
            <person name="Hauser L."/>
            <person name="Markowitz V."/>
            <person name="Cheng J.-F."/>
            <person name="Hugenholtz P."/>
            <person name="Woyke T."/>
            <person name="Wu D."/>
            <person name="Tindall B."/>
            <person name="Pomrenke H.G."/>
            <person name="Brambilla E."/>
            <person name="Klenk H.-P."/>
            <person name="Eisen J.A."/>
        </authorList>
    </citation>
    <scope>NUCLEOTIDE SEQUENCE [LARGE SCALE GENOMIC DNA]</scope>
    <source>
        <strain evidence="3">ATCC 51119 / DSM 12145 / JCM 21818 / LMG 10337 / NBRC 100064 / NCIMB 13643</strain>
    </source>
</reference>
<dbReference type="KEGG" id="psn:Pedsa_0669"/>
<feature type="domain" description="AB hydrolase-1" evidence="1">
    <location>
        <begin position="25"/>
        <end position="128"/>
    </location>
</feature>
<sequence length="275" mass="31786">MTDHYFGNEFVSMHYYKFGSGDQNMLCFHGYGMHGKQFKILEENFGHQYTFYGFDLFFHKETKLKNQTLAIVKQGISKKELSELFVDFCDSVGIDKFSMIAYSMGSHYATTLVEEVPHKINEIIIAAPASFRPGKIITFLSLNTIGNRLLEYLALSDKGMIRLLSVLKKISVVDKTSYEILYKEISTFDLRFAFYACLSYKRFLTLDTTKFINAINAHQIKSYFVFGERDRNYPQKIGKSIIPKISNARQVVISENHDMINQKFAEILLELLNDN</sequence>
<dbReference type="RefSeq" id="WP_013631746.1">
    <property type="nucleotide sequence ID" value="NC_015177.1"/>
</dbReference>
<proteinExistence type="predicted"/>